<evidence type="ECO:0000313" key="2">
    <source>
        <dbReference type="Proteomes" id="UP000831701"/>
    </source>
</evidence>
<accession>A0ACB8X348</accession>
<organism evidence="1 2">
    <name type="scientific">Scortum barcoo</name>
    <name type="common">barcoo grunter</name>
    <dbReference type="NCBI Taxonomy" id="214431"/>
    <lineage>
        <taxon>Eukaryota</taxon>
        <taxon>Metazoa</taxon>
        <taxon>Chordata</taxon>
        <taxon>Craniata</taxon>
        <taxon>Vertebrata</taxon>
        <taxon>Euteleostomi</taxon>
        <taxon>Actinopterygii</taxon>
        <taxon>Neopterygii</taxon>
        <taxon>Teleostei</taxon>
        <taxon>Neoteleostei</taxon>
        <taxon>Acanthomorphata</taxon>
        <taxon>Eupercaria</taxon>
        <taxon>Centrarchiformes</taxon>
        <taxon>Terapontoidei</taxon>
        <taxon>Terapontidae</taxon>
        <taxon>Scortum</taxon>
    </lineage>
</organism>
<gene>
    <name evidence="1" type="ORF">L3Q82_006320</name>
</gene>
<sequence length="95" mass="9941">MSLGWPGNASGSPLEELEEVSGVTGQTKSGSQAHHEQKNIKDRYVARIGVTGGPTLEPGLGLGARRRVRLVAGSLPTGPGRAGLSPKWRRGPAFQ</sequence>
<comment type="caution">
    <text evidence="1">The sequence shown here is derived from an EMBL/GenBank/DDBJ whole genome shotgun (WGS) entry which is preliminary data.</text>
</comment>
<protein>
    <submittedName>
        <fullName evidence="1">Uncharacterized protein</fullName>
    </submittedName>
</protein>
<dbReference type="Proteomes" id="UP000831701">
    <property type="component" value="Chromosome 3"/>
</dbReference>
<dbReference type="EMBL" id="CM041533">
    <property type="protein sequence ID" value="KAI3374505.1"/>
    <property type="molecule type" value="Genomic_DNA"/>
</dbReference>
<keyword evidence="2" id="KW-1185">Reference proteome</keyword>
<proteinExistence type="predicted"/>
<reference evidence="1" key="1">
    <citation type="submission" date="2022-04" db="EMBL/GenBank/DDBJ databases">
        <title>Jade perch genome.</title>
        <authorList>
            <person name="Chao B."/>
        </authorList>
    </citation>
    <scope>NUCLEOTIDE SEQUENCE</scope>
    <source>
        <strain evidence="1">CB-2022</strain>
    </source>
</reference>
<evidence type="ECO:0000313" key="1">
    <source>
        <dbReference type="EMBL" id="KAI3374505.1"/>
    </source>
</evidence>
<name>A0ACB8X348_9TELE</name>